<feature type="domain" description="Aldehyde oxidase/xanthine dehydrogenase a/b hammerhead" evidence="3">
    <location>
        <begin position="20"/>
        <end position="139"/>
    </location>
</feature>
<dbReference type="PANTHER" id="PTHR11908:SF132">
    <property type="entry name" value="ALDEHYDE OXIDASE 1-RELATED"/>
    <property type="match status" value="1"/>
</dbReference>
<keyword evidence="5" id="KW-1185">Reference proteome</keyword>
<dbReference type="HOGENOM" id="CLU_001681_2_2_4"/>
<dbReference type="InterPro" id="IPR046867">
    <property type="entry name" value="AldOxase/xan_DH_MoCoBD2"/>
</dbReference>
<proteinExistence type="predicted"/>
<evidence type="ECO:0000259" key="3">
    <source>
        <dbReference type="SMART" id="SM01008"/>
    </source>
</evidence>
<dbReference type="EC" id="1.17.1.4" evidence="4"/>
<evidence type="ECO:0000313" key="4">
    <source>
        <dbReference type="EMBL" id="AJK50577.1"/>
    </source>
</evidence>
<organism evidence="4 5">
    <name type="scientific">Burkholderia plantarii</name>
    <dbReference type="NCBI Taxonomy" id="41899"/>
    <lineage>
        <taxon>Bacteria</taxon>
        <taxon>Pseudomonadati</taxon>
        <taxon>Pseudomonadota</taxon>
        <taxon>Betaproteobacteria</taxon>
        <taxon>Burkholderiales</taxon>
        <taxon>Burkholderiaceae</taxon>
        <taxon>Burkholderia</taxon>
    </lineage>
</organism>
<name>A0A0B6RYY6_BURPL</name>
<gene>
    <name evidence="4" type="primary">yagR</name>
    <name evidence="4" type="ORF">BGL_2c25210</name>
</gene>
<dbReference type="InterPro" id="IPR036856">
    <property type="entry name" value="Ald_Oxase/Xan_DH_a/b_sf"/>
</dbReference>
<dbReference type="Pfam" id="PF02738">
    <property type="entry name" value="MoCoBD_1"/>
    <property type="match status" value="1"/>
</dbReference>
<reference evidence="4 5" key="2">
    <citation type="journal article" date="2016" name="Appl. Microbiol. Biotechnol.">
        <title>Mutations improving production and secretion of extracellular lipase by Burkholderia glumae PG1.</title>
        <authorList>
            <person name="Knapp A."/>
            <person name="Voget S."/>
            <person name="Gao R."/>
            <person name="Zaburannyi N."/>
            <person name="Krysciak D."/>
            <person name="Breuer M."/>
            <person name="Hauer B."/>
            <person name="Streit W.R."/>
            <person name="Muller R."/>
            <person name="Daniel R."/>
            <person name="Jaeger K.E."/>
        </authorList>
    </citation>
    <scope>NUCLEOTIDE SEQUENCE [LARGE SCALE GENOMIC DNA]</scope>
    <source>
        <strain evidence="4 5">PG1</strain>
    </source>
</reference>
<evidence type="ECO:0000256" key="2">
    <source>
        <dbReference type="ARBA" id="ARBA00023002"/>
    </source>
</evidence>
<dbReference type="GO" id="GO:0005506">
    <property type="term" value="F:iron ion binding"/>
    <property type="evidence" value="ECO:0007669"/>
    <property type="project" value="InterPro"/>
</dbReference>
<protein>
    <submittedName>
        <fullName evidence="4">Putative xanthine dehydrogenase yagR molybdenum-binding subunit</fullName>
        <ecNumber evidence="4">1.17.1.4</ecNumber>
    </submittedName>
</protein>
<sequence length="743" mass="79475">MSESTIGRPMKRVDGQLKVTGAARYTADQHPPGMVYAYGVFSTIASGRVTRIDTSDARRVPGVIEILHHEHVPRMYRPKKSPISIPTILRATITDESRLPLEDANVNYAGQFVALVIADTFEHAREAACRVRVDYARNRAAATLEQGLAAGGSRDGGRGHARGEAEPAFDAAPHRIDATYRTPVETHNPMEMHATVARWEDGHLYVFEASQGVTVHRNTLASVFGLTPDQVTVDAPFIGSGFGGKLFMWPHSVAASAAALAVGRPVQLVVPRAQMFTTTGHRPETRQRLRLAADASGRLVSLRHESINTTSMTDQFVENCGGVSRVLYSCPNVLVSHQTTRVNHGSATSMRAPGAAPGLFALESAIDELALAVGQDPLVFRLRNLSTRDEVANLPWSGNHLPEAIATAAARFGWDARDPGIGAMRDGREVIGYGMAACNWDAYRTPAEARVQLSADGTVLVNCAVQDIGTGTYTIAAQIVAELTGLPVERIKVRLGNSSFPPAPMSGGSWATASVSPAIAEATRNAIAQLKTIATADGAPFAGVKPEDLRFEHGMLGDGKHEAGFDAVLKARRYANAEGFASTAAAPSGKVSFRSFGVHFVEVRWDPGISRLRVARVVSAIDVGRVMNPLTARNQVEGAIVMGVGMALFEATEYDPRTGLPANNNYAEYVVPVHADQPEIEVIFLDHPDFELNEFGARGVGEIGITGLAAAVANAVHHATGKRVRELPITLDKLLDPAAPVFA</sequence>
<accession>A0A0B6RYY6</accession>
<dbReference type="KEGG" id="bgp:BGL_2c25210"/>
<keyword evidence="2 4" id="KW-0560">Oxidoreductase</keyword>
<keyword evidence="1" id="KW-0500">Molybdenum</keyword>
<dbReference type="RefSeq" id="WP_042628835.1">
    <property type="nucleotide sequence ID" value="NZ_CP002581.1"/>
</dbReference>
<dbReference type="SUPFAM" id="SSF56003">
    <property type="entry name" value="Molybdenum cofactor-binding domain"/>
    <property type="match status" value="1"/>
</dbReference>
<dbReference type="Proteomes" id="UP000031838">
    <property type="component" value="Chromosome 2"/>
</dbReference>
<dbReference type="Gene3D" id="3.90.1170.50">
    <property type="entry name" value="Aldehyde oxidase/xanthine dehydrogenase, a/b hammerhead"/>
    <property type="match status" value="1"/>
</dbReference>
<dbReference type="Gene3D" id="3.30.365.10">
    <property type="entry name" value="Aldehyde oxidase/xanthine dehydrogenase, molybdopterin binding domain"/>
    <property type="match status" value="4"/>
</dbReference>
<dbReference type="Pfam" id="PF01315">
    <property type="entry name" value="Ald_Xan_dh_C"/>
    <property type="match status" value="1"/>
</dbReference>
<dbReference type="InterPro" id="IPR016208">
    <property type="entry name" value="Ald_Oxase/xanthine_DH-like"/>
</dbReference>
<dbReference type="InterPro" id="IPR037165">
    <property type="entry name" value="AldOxase/xan_DH_Mopterin-bd_sf"/>
</dbReference>
<reference evidence="5" key="1">
    <citation type="submission" date="2011-03" db="EMBL/GenBank/DDBJ databases">
        <authorList>
            <person name="Voget S."/>
            <person name="Streit W.R."/>
            <person name="Jaeger K.E."/>
            <person name="Daniel R."/>
        </authorList>
    </citation>
    <scope>NUCLEOTIDE SEQUENCE [LARGE SCALE GENOMIC DNA]</scope>
    <source>
        <strain evidence="5">PG1</strain>
    </source>
</reference>
<dbReference type="SMART" id="SM01008">
    <property type="entry name" value="Ald_Xan_dh_C"/>
    <property type="match status" value="1"/>
</dbReference>
<dbReference type="InterPro" id="IPR000674">
    <property type="entry name" value="Ald_Oxase/Xan_DH_a/b"/>
</dbReference>
<evidence type="ECO:0000256" key="1">
    <source>
        <dbReference type="ARBA" id="ARBA00022505"/>
    </source>
</evidence>
<dbReference type="GO" id="GO:0004854">
    <property type="term" value="F:xanthine dehydrogenase activity"/>
    <property type="evidence" value="ECO:0007669"/>
    <property type="project" value="UniProtKB-EC"/>
</dbReference>
<evidence type="ECO:0000313" key="5">
    <source>
        <dbReference type="Proteomes" id="UP000031838"/>
    </source>
</evidence>
<dbReference type="PANTHER" id="PTHR11908">
    <property type="entry name" value="XANTHINE DEHYDROGENASE"/>
    <property type="match status" value="1"/>
</dbReference>
<dbReference type="EMBL" id="CP002581">
    <property type="protein sequence ID" value="AJK50577.1"/>
    <property type="molecule type" value="Genomic_DNA"/>
</dbReference>
<dbReference type="SUPFAM" id="SSF54665">
    <property type="entry name" value="CO dehydrogenase molybdoprotein N-domain-like"/>
    <property type="match status" value="1"/>
</dbReference>
<dbReference type="Pfam" id="PF20256">
    <property type="entry name" value="MoCoBD_2"/>
    <property type="match status" value="1"/>
</dbReference>
<dbReference type="InterPro" id="IPR008274">
    <property type="entry name" value="AldOxase/xan_DH_MoCoBD1"/>
</dbReference>
<dbReference type="AlphaFoldDB" id="A0A0B6RYY6"/>